<dbReference type="GO" id="GO:0005634">
    <property type="term" value="C:nucleus"/>
    <property type="evidence" value="ECO:0007669"/>
    <property type="project" value="TreeGrafter"/>
</dbReference>
<feature type="compositionally biased region" description="Basic and acidic residues" evidence="4">
    <location>
        <begin position="120"/>
        <end position="136"/>
    </location>
</feature>
<feature type="compositionally biased region" description="Basic and acidic residues" evidence="4">
    <location>
        <begin position="918"/>
        <end position="933"/>
    </location>
</feature>
<evidence type="ECO:0000313" key="7">
    <source>
        <dbReference type="EMBL" id="KPI36379.1"/>
    </source>
</evidence>
<evidence type="ECO:0000256" key="2">
    <source>
        <dbReference type="ARBA" id="ARBA00022643"/>
    </source>
</evidence>
<gene>
    <name evidence="7" type="ORF">AB675_2895</name>
</gene>
<dbReference type="Pfam" id="PF13426">
    <property type="entry name" value="PAS_9"/>
    <property type="match status" value="1"/>
</dbReference>
<feature type="compositionally biased region" description="Polar residues" evidence="4">
    <location>
        <begin position="951"/>
        <end position="970"/>
    </location>
</feature>
<dbReference type="CDD" id="cd00130">
    <property type="entry name" value="PAS"/>
    <property type="match status" value="1"/>
</dbReference>
<feature type="compositionally biased region" description="Acidic residues" evidence="4">
    <location>
        <begin position="825"/>
        <end position="834"/>
    </location>
</feature>
<dbReference type="Proteomes" id="UP000038010">
    <property type="component" value="Unassembled WGS sequence"/>
</dbReference>
<dbReference type="OrthoDB" id="447251at2759"/>
<feature type="compositionally biased region" description="Basic and acidic residues" evidence="4">
    <location>
        <begin position="773"/>
        <end position="783"/>
    </location>
</feature>
<accession>A0A0N0NJA1</accession>
<dbReference type="VEuPathDB" id="FungiDB:AB675_2895"/>
<feature type="domain" description="PAC" evidence="6">
    <location>
        <begin position="363"/>
        <end position="416"/>
    </location>
</feature>
<dbReference type="GeneID" id="28734782"/>
<feature type="domain" description="PAS" evidence="5">
    <location>
        <begin position="288"/>
        <end position="361"/>
    </location>
</feature>
<dbReference type="PANTHER" id="PTHR47429">
    <property type="entry name" value="PROTEIN TWIN LOV 1"/>
    <property type="match status" value="1"/>
</dbReference>
<proteinExistence type="predicted"/>
<feature type="compositionally biased region" description="Acidic residues" evidence="4">
    <location>
        <begin position="496"/>
        <end position="505"/>
    </location>
</feature>
<reference evidence="7 8" key="1">
    <citation type="submission" date="2015-06" db="EMBL/GenBank/DDBJ databases">
        <title>Draft genome of the ant-associated black yeast Phialophora attae CBS 131958.</title>
        <authorList>
            <person name="Moreno L.F."/>
            <person name="Stielow B.J."/>
            <person name="de Hoog S."/>
            <person name="Vicente V.A."/>
            <person name="Weiss V.A."/>
            <person name="de Vries M."/>
            <person name="Cruz L.M."/>
            <person name="Souza E.M."/>
        </authorList>
    </citation>
    <scope>NUCLEOTIDE SEQUENCE [LARGE SCALE GENOMIC DNA]</scope>
    <source>
        <strain evidence="7 8">CBS 131958</strain>
    </source>
</reference>
<feature type="compositionally biased region" description="Acidic residues" evidence="4">
    <location>
        <begin position="137"/>
        <end position="146"/>
    </location>
</feature>
<dbReference type="InterPro" id="IPR000014">
    <property type="entry name" value="PAS"/>
</dbReference>
<feature type="region of interest" description="Disordered" evidence="4">
    <location>
        <begin position="489"/>
        <end position="509"/>
    </location>
</feature>
<dbReference type="PROSITE" id="PS50113">
    <property type="entry name" value="PAC"/>
    <property type="match status" value="1"/>
</dbReference>
<keyword evidence="3" id="KW-0157">Chromophore</keyword>
<keyword evidence="2" id="KW-0288">FMN</keyword>
<feature type="compositionally biased region" description="Basic and acidic residues" evidence="4">
    <location>
        <begin position="849"/>
        <end position="865"/>
    </location>
</feature>
<protein>
    <submittedName>
        <fullName evidence="7">Phototropin-2</fullName>
    </submittedName>
</protein>
<feature type="compositionally biased region" description="Basic and acidic residues" evidence="4">
    <location>
        <begin position="742"/>
        <end position="757"/>
    </location>
</feature>
<feature type="compositionally biased region" description="Basic and acidic residues" evidence="4">
    <location>
        <begin position="812"/>
        <end position="824"/>
    </location>
</feature>
<dbReference type="InterPro" id="IPR000700">
    <property type="entry name" value="PAS-assoc_C"/>
</dbReference>
<dbReference type="InterPro" id="IPR035965">
    <property type="entry name" value="PAS-like_dom_sf"/>
</dbReference>
<keyword evidence="8" id="KW-1185">Reference proteome</keyword>
<evidence type="ECO:0000313" key="8">
    <source>
        <dbReference type="Proteomes" id="UP000038010"/>
    </source>
</evidence>
<evidence type="ECO:0000259" key="6">
    <source>
        <dbReference type="PROSITE" id="PS50113"/>
    </source>
</evidence>
<feature type="region of interest" description="Disordered" evidence="4">
    <location>
        <begin position="651"/>
        <end position="1025"/>
    </location>
</feature>
<comment type="caution">
    <text evidence="7">The sequence shown here is derived from an EMBL/GenBank/DDBJ whole genome shotgun (WGS) entry which is preliminary data.</text>
</comment>
<dbReference type="NCBIfam" id="TIGR00229">
    <property type="entry name" value="sensory_box"/>
    <property type="match status" value="1"/>
</dbReference>
<feature type="compositionally biased region" description="Basic and acidic residues" evidence="4">
    <location>
        <begin position="874"/>
        <end position="892"/>
    </location>
</feature>
<keyword evidence="1" id="KW-0285">Flavoprotein</keyword>
<dbReference type="RefSeq" id="XP_017996342.1">
    <property type="nucleotide sequence ID" value="XM_018142902.1"/>
</dbReference>
<feature type="region of interest" description="Disordered" evidence="4">
    <location>
        <begin position="1"/>
        <end position="161"/>
    </location>
</feature>
<dbReference type="PANTHER" id="PTHR47429:SF2">
    <property type="entry name" value="PROTEIN TWIN LOV 1"/>
    <property type="match status" value="1"/>
</dbReference>
<dbReference type="SUPFAM" id="SSF55785">
    <property type="entry name" value="PYP-like sensor domain (PAS domain)"/>
    <property type="match status" value="1"/>
</dbReference>
<evidence type="ECO:0000259" key="5">
    <source>
        <dbReference type="PROSITE" id="PS50112"/>
    </source>
</evidence>
<evidence type="ECO:0000256" key="3">
    <source>
        <dbReference type="ARBA" id="ARBA00022991"/>
    </source>
</evidence>
<name>A0A0N0NJA1_9EURO</name>
<feature type="compositionally biased region" description="Polar residues" evidence="4">
    <location>
        <begin position="666"/>
        <end position="695"/>
    </location>
</feature>
<dbReference type="PROSITE" id="PS50112">
    <property type="entry name" value="PAS"/>
    <property type="match status" value="1"/>
</dbReference>
<dbReference type="Gene3D" id="3.30.450.20">
    <property type="entry name" value="PAS domain"/>
    <property type="match status" value="1"/>
</dbReference>
<feature type="compositionally biased region" description="Acidic residues" evidence="4">
    <location>
        <begin position="934"/>
        <end position="947"/>
    </location>
</feature>
<dbReference type="AlphaFoldDB" id="A0A0N0NJA1"/>
<organism evidence="7 8">
    <name type="scientific">Cyphellophora attinorum</name>
    <dbReference type="NCBI Taxonomy" id="1664694"/>
    <lineage>
        <taxon>Eukaryota</taxon>
        <taxon>Fungi</taxon>
        <taxon>Dikarya</taxon>
        <taxon>Ascomycota</taxon>
        <taxon>Pezizomycotina</taxon>
        <taxon>Eurotiomycetes</taxon>
        <taxon>Chaetothyriomycetidae</taxon>
        <taxon>Chaetothyriales</taxon>
        <taxon>Cyphellophoraceae</taxon>
        <taxon>Cyphellophora</taxon>
    </lineage>
</organism>
<dbReference type="STRING" id="1664694.A0A0N0NJA1"/>
<feature type="compositionally biased region" description="Basic residues" evidence="4">
    <location>
        <begin position="8"/>
        <end position="22"/>
    </location>
</feature>
<evidence type="ECO:0000256" key="4">
    <source>
        <dbReference type="SAM" id="MobiDB-lite"/>
    </source>
</evidence>
<feature type="compositionally biased region" description="Basic and acidic residues" evidence="4">
    <location>
        <begin position="67"/>
        <end position="94"/>
    </location>
</feature>
<dbReference type="EMBL" id="LFJN01000031">
    <property type="protein sequence ID" value="KPI36379.1"/>
    <property type="molecule type" value="Genomic_DNA"/>
</dbReference>
<evidence type="ECO:0000256" key="1">
    <source>
        <dbReference type="ARBA" id="ARBA00022630"/>
    </source>
</evidence>
<sequence>MDFERLKQSLRLRSGRSRKLRERQRPPKEAVASGRFGQAPPAAPKPESKPGPKLVRAPGKDQLSQTEKARPERKGKPTRKHEDSEPKQPQKTKDQQPTQTTKDVAEASPPPAKQQSSGTETREKPPKQPMAPKDEPEVSDDNEGEDFDLRPPAPKPKRESLETTTELLFSAGHLNSILHDPQSIARFTAFLNKYKPEYQPLILGYLETRKAIAAIEYANAVAAGAVLSQGEVSKKTSPRSAAKLDEAFEDASNTAFNALVGTALPMFVTYSLIKVVSECLTNEITGKQSAVMQNLVGGLSEVFCLTDPNQPDNPIIYASEEFYRYTGYGSDDVIGHNCRFLQGPKTLRESPRRLKEAIQKGELTCEALLNYRRDGRPFVNLLMIAPLHDDKGKVKYHIGAQVDISGLVENGRGLDFFAKYLESRQPRGRGRTNENDRCKEEQLSKLRELSEMFDLEESAVVQTHSRSSSIARDDDSIASVDRPKALRRLFVSDSSSETEDEDDDTQTQTSADAWKLAQEGPPGKLTGGLPGVYDTFMLIRPAPSMRIIFVSRKIQKYVKHVQTRFMSHVAGPPRTLAGLKESFLAGVPVSAKISFSPEATKNHDGTKIATGYKHEDGELGRACWISATPMLGSDDRPGVWMVVFVDKATASKQKHTKKVEADAKANVNTTDNGSATSAKSPKSPESNDSPKSGTKTKLDLPIKPVRIASQGPPLTSEGDGGANRDFAKDDEAQTTTQPREAPSSEKPLEQDAQHEDSDSPPAASTNAASEIASDIKAHQESRPRGRPLNESTSDSAPGVGIDMYPNTVPARQEPHTPPRKAEDRLDVDEQDEDLNATPIATRINTRSSSPDRGHSRIEPPPEIQHHSPPLAPTNDHKRENAEDSPNEYHDATPMDDSPTKAAPAQQVEDENTPTKPEAQGEVRRGGERDPRPDDDGDDIHEQDDNDDGASFVTSKQTPPQQTSSKRSTSGMVIDYLTHPGSSGPGSRRNRVNAEEFGRILQQSKNDGKGDEPWDVECLRSPYSVD</sequence>